<dbReference type="SMART" id="SM00032">
    <property type="entry name" value="CCP"/>
    <property type="match status" value="1"/>
</dbReference>
<dbReference type="Pfam" id="PF23263">
    <property type="entry name" value="C8-3_MUC4"/>
    <property type="match status" value="1"/>
</dbReference>
<dbReference type="EMBL" id="CATNWA010015950">
    <property type="protein sequence ID" value="CAI9588401.1"/>
    <property type="molecule type" value="Genomic_DNA"/>
</dbReference>
<dbReference type="InterPro" id="IPR056619">
    <property type="entry name" value="C8-3_MUC4"/>
</dbReference>
<protein>
    <recommendedName>
        <fullName evidence="5">Sushi domain-containing protein</fullName>
    </recommendedName>
</protein>
<dbReference type="Proteomes" id="UP001162483">
    <property type="component" value="Unassembled WGS sequence"/>
</dbReference>
<dbReference type="PROSITE" id="PS50923">
    <property type="entry name" value="SUSHI"/>
    <property type="match status" value="1"/>
</dbReference>
<reference evidence="6" key="1">
    <citation type="submission" date="2023-05" db="EMBL/GenBank/DDBJ databases">
        <authorList>
            <person name="Stuckert A."/>
        </authorList>
    </citation>
    <scope>NUCLEOTIDE SEQUENCE</scope>
</reference>
<keyword evidence="2" id="KW-0472">Membrane</keyword>
<dbReference type="PANTHER" id="PTHR13802:SF63">
    <property type="entry name" value="SUSHI DOMAIN-CONTAINING PROTEIN 2"/>
    <property type="match status" value="1"/>
</dbReference>
<evidence type="ECO:0000259" key="5">
    <source>
        <dbReference type="PROSITE" id="PS50923"/>
    </source>
</evidence>
<dbReference type="InterPro" id="IPR000436">
    <property type="entry name" value="Sushi_SCR_CCP_dom"/>
</dbReference>
<accession>A0ABN9EU87</accession>
<feature type="domain" description="Sushi" evidence="5">
    <location>
        <begin position="130"/>
        <end position="187"/>
    </location>
</feature>
<dbReference type="Gene3D" id="2.10.70.10">
    <property type="entry name" value="Complement Module, domain 1"/>
    <property type="match status" value="1"/>
</dbReference>
<dbReference type="CDD" id="cd00033">
    <property type="entry name" value="CCP"/>
    <property type="match status" value="1"/>
</dbReference>
<organism evidence="6 7">
    <name type="scientific">Staurois parvus</name>
    <dbReference type="NCBI Taxonomy" id="386267"/>
    <lineage>
        <taxon>Eukaryota</taxon>
        <taxon>Metazoa</taxon>
        <taxon>Chordata</taxon>
        <taxon>Craniata</taxon>
        <taxon>Vertebrata</taxon>
        <taxon>Euteleostomi</taxon>
        <taxon>Amphibia</taxon>
        <taxon>Batrachia</taxon>
        <taxon>Anura</taxon>
        <taxon>Neobatrachia</taxon>
        <taxon>Ranoidea</taxon>
        <taxon>Ranidae</taxon>
        <taxon>Staurois</taxon>
    </lineage>
</organism>
<evidence type="ECO:0000256" key="1">
    <source>
        <dbReference type="ARBA" id="ARBA00004370"/>
    </source>
</evidence>
<dbReference type="Pfam" id="PF00084">
    <property type="entry name" value="Sushi"/>
    <property type="match status" value="1"/>
</dbReference>
<proteinExistence type="predicted"/>
<comment type="caution">
    <text evidence="6">The sequence shown here is derived from an EMBL/GenBank/DDBJ whole genome shotgun (WGS) entry which is preliminary data.</text>
</comment>
<evidence type="ECO:0000313" key="6">
    <source>
        <dbReference type="EMBL" id="CAI9588401.1"/>
    </source>
</evidence>
<evidence type="ECO:0000313" key="7">
    <source>
        <dbReference type="Proteomes" id="UP001162483"/>
    </source>
</evidence>
<comment type="caution">
    <text evidence="4">Lacks conserved residue(s) required for the propagation of feature annotation.</text>
</comment>
<keyword evidence="3 4" id="KW-1015">Disulfide bond</keyword>
<feature type="disulfide bond" evidence="4">
    <location>
        <begin position="158"/>
        <end position="185"/>
    </location>
</feature>
<gene>
    <name evidence="6" type="ORF">SPARVUS_LOCUS10745035</name>
</gene>
<name>A0ABN9EU87_9NEOB</name>
<keyword evidence="4" id="KW-0768">Sushi</keyword>
<evidence type="ECO:0000256" key="4">
    <source>
        <dbReference type="PROSITE-ProRule" id="PRU00302"/>
    </source>
</evidence>
<sequence length="197" mass="22253">MQEENSDVVEVRLAADSKSLEVLLNQEVLHFDRTWLDLKGQVTSDSSLFTYDSKFLLDNYQVKHDPDFLPTFSVLEDPNDPFTQEVIKMCGNDYFCKFDALTTRSLWVGNATKLTHDNHQKLVQVLQPVVSCGWLEPPKNGKKEGTSYLVNSQVKITCNKGYVLWGSSLHTCQQDGKWSGQTNQCVYGKCPVAIALL</sequence>
<dbReference type="InterPro" id="IPR051495">
    <property type="entry name" value="Epithelial_Barrier/Signaling"/>
</dbReference>
<evidence type="ECO:0000256" key="3">
    <source>
        <dbReference type="ARBA" id="ARBA00023157"/>
    </source>
</evidence>
<comment type="subcellular location">
    <subcellularLocation>
        <location evidence="1">Membrane</location>
    </subcellularLocation>
</comment>
<evidence type="ECO:0000256" key="2">
    <source>
        <dbReference type="ARBA" id="ARBA00023136"/>
    </source>
</evidence>
<dbReference type="PANTHER" id="PTHR13802">
    <property type="entry name" value="MUCIN 4-RELATED"/>
    <property type="match status" value="1"/>
</dbReference>
<dbReference type="SUPFAM" id="SSF57535">
    <property type="entry name" value="Complement control module/SCR domain"/>
    <property type="match status" value="1"/>
</dbReference>
<dbReference type="InterPro" id="IPR035976">
    <property type="entry name" value="Sushi/SCR/CCP_sf"/>
</dbReference>
<keyword evidence="7" id="KW-1185">Reference proteome</keyword>